<dbReference type="RefSeq" id="WP_244555026.1">
    <property type="nucleotide sequence ID" value="NZ_FTPD01000023.1"/>
</dbReference>
<evidence type="ECO:0000313" key="1">
    <source>
        <dbReference type="EMBL" id="SIT56911.1"/>
    </source>
</evidence>
<dbReference type="Proteomes" id="UP000188388">
    <property type="component" value="Unassembled WGS sequence"/>
</dbReference>
<proteinExistence type="predicted"/>
<accession>A0A1R3VET2</accession>
<evidence type="ECO:0000313" key="2">
    <source>
        <dbReference type="Proteomes" id="UP000188388"/>
    </source>
</evidence>
<dbReference type="EMBL" id="FTPD01000023">
    <property type="protein sequence ID" value="SIT56911.1"/>
    <property type="molecule type" value="Genomic_DNA"/>
</dbReference>
<dbReference type="AlphaFoldDB" id="A0A1R3VET2"/>
<dbReference type="STRING" id="1631249.BQ8794_30360"/>
<keyword evidence="2" id="KW-1185">Reference proteome</keyword>
<reference evidence="2" key="1">
    <citation type="submission" date="2017-01" db="EMBL/GenBank/DDBJ databases">
        <authorList>
            <person name="Brunel B."/>
        </authorList>
    </citation>
    <scope>NUCLEOTIDE SEQUENCE [LARGE SCALE GENOMIC DNA]</scope>
</reference>
<sequence length="111" mass="12470">MNDTNDKARENRDAVDISIRDAVDTSIWENEGGASDRYDMNYHYGRRVEPDGSWTIYHVFTGAPADMGSRSRAGLSKTDATTRMIILNAHNAKRRKAASLQQTFATRFLTA</sequence>
<gene>
    <name evidence="1" type="ORF">BQ8794_30360</name>
</gene>
<name>A0A1R3VET2_9HYPH</name>
<protein>
    <submittedName>
        <fullName evidence="1">Uncharacterized protein</fullName>
    </submittedName>
</protein>
<organism evidence="1 2">
    <name type="scientific">Mesorhizobium prunaredense</name>
    <dbReference type="NCBI Taxonomy" id="1631249"/>
    <lineage>
        <taxon>Bacteria</taxon>
        <taxon>Pseudomonadati</taxon>
        <taxon>Pseudomonadota</taxon>
        <taxon>Alphaproteobacteria</taxon>
        <taxon>Hyphomicrobiales</taxon>
        <taxon>Phyllobacteriaceae</taxon>
        <taxon>Mesorhizobium</taxon>
    </lineage>
</organism>